<dbReference type="PROSITE" id="PS51257">
    <property type="entry name" value="PROKAR_LIPOPROTEIN"/>
    <property type="match status" value="1"/>
</dbReference>
<name>A0A9D2CY12_9FIRM</name>
<sequence length="133" mass="14534">MKEFLGALGAVIVACALAIFASCSTDVEGKSFSYDRCEIAGYIEGLSDEHFDKMKETIADGFLGYTFSFADGKATVAQFGNTIYEGSYTQEGSVLTIAGEKYNVRGRQIIMNVNFTMLGEKLENVVVKVYFKA</sequence>
<evidence type="ECO:0000313" key="2">
    <source>
        <dbReference type="EMBL" id="HIZ02797.1"/>
    </source>
</evidence>
<gene>
    <name evidence="2" type="ORF">H9727_00760</name>
</gene>
<dbReference type="AlphaFoldDB" id="A0A9D2CY12"/>
<dbReference type="Proteomes" id="UP000824132">
    <property type="component" value="Unassembled WGS sequence"/>
</dbReference>
<feature type="chain" id="PRO_5038973080" description="Lipocalin-like domain-containing protein" evidence="1">
    <location>
        <begin position="22"/>
        <end position="133"/>
    </location>
</feature>
<proteinExistence type="predicted"/>
<evidence type="ECO:0008006" key="4">
    <source>
        <dbReference type="Google" id="ProtNLM"/>
    </source>
</evidence>
<comment type="caution">
    <text evidence="2">The sequence shown here is derived from an EMBL/GenBank/DDBJ whole genome shotgun (WGS) entry which is preliminary data.</text>
</comment>
<accession>A0A9D2CY12</accession>
<keyword evidence="1" id="KW-0732">Signal</keyword>
<reference evidence="2" key="2">
    <citation type="submission" date="2021-04" db="EMBL/GenBank/DDBJ databases">
        <authorList>
            <person name="Gilroy R."/>
        </authorList>
    </citation>
    <scope>NUCLEOTIDE SEQUENCE</scope>
    <source>
        <strain evidence="2">CHK187-5294</strain>
    </source>
</reference>
<feature type="signal peptide" evidence="1">
    <location>
        <begin position="1"/>
        <end position="21"/>
    </location>
</feature>
<evidence type="ECO:0000313" key="3">
    <source>
        <dbReference type="Proteomes" id="UP000824132"/>
    </source>
</evidence>
<reference evidence="2" key="1">
    <citation type="journal article" date="2021" name="PeerJ">
        <title>Extensive microbial diversity within the chicken gut microbiome revealed by metagenomics and culture.</title>
        <authorList>
            <person name="Gilroy R."/>
            <person name="Ravi A."/>
            <person name="Getino M."/>
            <person name="Pursley I."/>
            <person name="Horton D.L."/>
            <person name="Alikhan N.F."/>
            <person name="Baker D."/>
            <person name="Gharbi K."/>
            <person name="Hall N."/>
            <person name="Watson M."/>
            <person name="Adriaenssens E.M."/>
            <person name="Foster-Nyarko E."/>
            <person name="Jarju S."/>
            <person name="Secka A."/>
            <person name="Antonio M."/>
            <person name="Oren A."/>
            <person name="Chaudhuri R.R."/>
            <person name="La Ragione R."/>
            <person name="Hildebrand F."/>
            <person name="Pallen M.J."/>
        </authorList>
    </citation>
    <scope>NUCLEOTIDE SEQUENCE</scope>
    <source>
        <strain evidence="2">CHK187-5294</strain>
    </source>
</reference>
<protein>
    <recommendedName>
        <fullName evidence="4">Lipocalin-like domain-containing protein</fullName>
    </recommendedName>
</protein>
<dbReference type="EMBL" id="DXCL01000005">
    <property type="protein sequence ID" value="HIZ02797.1"/>
    <property type="molecule type" value="Genomic_DNA"/>
</dbReference>
<evidence type="ECO:0000256" key="1">
    <source>
        <dbReference type="SAM" id="SignalP"/>
    </source>
</evidence>
<organism evidence="2 3">
    <name type="scientific">Candidatus Borkfalkia avistercoris</name>
    <dbReference type="NCBI Taxonomy" id="2838504"/>
    <lineage>
        <taxon>Bacteria</taxon>
        <taxon>Bacillati</taxon>
        <taxon>Bacillota</taxon>
        <taxon>Clostridia</taxon>
        <taxon>Christensenellales</taxon>
        <taxon>Christensenellaceae</taxon>
        <taxon>Candidatus Borkfalkia</taxon>
    </lineage>
</organism>